<reference evidence="2" key="1">
    <citation type="submission" date="2023-03" db="EMBL/GenBank/DDBJ databases">
        <title>Massive genome expansion in bonnet fungi (Mycena s.s.) driven by repeated elements and novel gene families across ecological guilds.</title>
        <authorList>
            <consortium name="Lawrence Berkeley National Laboratory"/>
            <person name="Harder C.B."/>
            <person name="Miyauchi S."/>
            <person name="Viragh M."/>
            <person name="Kuo A."/>
            <person name="Thoen E."/>
            <person name="Andreopoulos B."/>
            <person name="Lu D."/>
            <person name="Skrede I."/>
            <person name="Drula E."/>
            <person name="Henrissat B."/>
            <person name="Morin E."/>
            <person name="Kohler A."/>
            <person name="Barry K."/>
            <person name="LaButti K."/>
            <person name="Morin E."/>
            <person name="Salamov A."/>
            <person name="Lipzen A."/>
            <person name="Mereny Z."/>
            <person name="Hegedus B."/>
            <person name="Baldrian P."/>
            <person name="Stursova M."/>
            <person name="Weitz H."/>
            <person name="Taylor A."/>
            <person name="Grigoriev I.V."/>
            <person name="Nagy L.G."/>
            <person name="Martin F."/>
            <person name="Kauserud H."/>
        </authorList>
    </citation>
    <scope>NUCLEOTIDE SEQUENCE</scope>
    <source>
        <strain evidence="2">CBHHK188m</strain>
    </source>
</reference>
<feature type="domain" description="Ricin B lectin" evidence="1">
    <location>
        <begin position="118"/>
        <end position="189"/>
    </location>
</feature>
<evidence type="ECO:0000313" key="3">
    <source>
        <dbReference type="Proteomes" id="UP001215280"/>
    </source>
</evidence>
<evidence type="ECO:0000313" key="2">
    <source>
        <dbReference type="EMBL" id="KAJ7772859.1"/>
    </source>
</evidence>
<gene>
    <name evidence="2" type="ORF">DFH07DRAFT_801737</name>
</gene>
<dbReference type="EMBL" id="JARJLG010000018">
    <property type="protein sequence ID" value="KAJ7772859.1"/>
    <property type="molecule type" value="Genomic_DNA"/>
</dbReference>
<dbReference type="AlphaFoldDB" id="A0AAD7JVS3"/>
<organism evidence="2 3">
    <name type="scientific">Mycena maculata</name>
    <dbReference type="NCBI Taxonomy" id="230809"/>
    <lineage>
        <taxon>Eukaryota</taxon>
        <taxon>Fungi</taxon>
        <taxon>Dikarya</taxon>
        <taxon>Basidiomycota</taxon>
        <taxon>Agaricomycotina</taxon>
        <taxon>Agaricomycetes</taxon>
        <taxon>Agaricomycetidae</taxon>
        <taxon>Agaricales</taxon>
        <taxon>Marasmiineae</taxon>
        <taxon>Mycenaceae</taxon>
        <taxon>Mycena</taxon>
    </lineage>
</organism>
<dbReference type="SUPFAM" id="SSF50370">
    <property type="entry name" value="Ricin B-like lectins"/>
    <property type="match status" value="2"/>
</dbReference>
<dbReference type="CDD" id="cd23422">
    <property type="entry name" value="beta-trefoil_Ricin_MPL_CNL"/>
    <property type="match status" value="1"/>
</dbReference>
<dbReference type="PROSITE" id="PS50231">
    <property type="entry name" value="RICIN_B_LECTIN"/>
    <property type="match status" value="2"/>
</dbReference>
<comment type="caution">
    <text evidence="2">The sequence shown here is derived from an EMBL/GenBank/DDBJ whole genome shotgun (WGS) entry which is preliminary data.</text>
</comment>
<sequence length="244" mass="26770">MWTLSNAGGGNWTLQNVRYSRKYLGLSGSVAPSVKLRAVNDSVHWSIRSDGHAYMLTVPNNSGLAIELNGSDIHLCPVDSHNTQLWEFTEVSHMLPEDAKDLLRIPPLSPSQPELVPGHTYKIKNCAAHTVLDLNDSDHQSIIGWKWGEGTNQMWTLSDAGGGNWTLQNVRYSRKYLGLSGSVAPGVKLRAVNDSVHWSICSDGHAYTLSVPDNSGLAIELNGSDILLCPVDGHNTQLWEFTEV</sequence>
<accession>A0AAD7JVS3</accession>
<dbReference type="Gene3D" id="2.80.10.50">
    <property type="match status" value="2"/>
</dbReference>
<protein>
    <submittedName>
        <fullName evidence="2">Ricin B lectin domain-containing protein</fullName>
    </submittedName>
</protein>
<dbReference type="InterPro" id="IPR000772">
    <property type="entry name" value="Ricin_B_lectin"/>
</dbReference>
<dbReference type="InterPro" id="IPR035992">
    <property type="entry name" value="Ricin_B-like_lectins"/>
</dbReference>
<dbReference type="Proteomes" id="UP001215280">
    <property type="component" value="Unassembled WGS sequence"/>
</dbReference>
<keyword evidence="3" id="KW-1185">Reference proteome</keyword>
<evidence type="ECO:0000259" key="1">
    <source>
        <dbReference type="Pfam" id="PF14200"/>
    </source>
</evidence>
<dbReference type="Pfam" id="PF14200">
    <property type="entry name" value="RicinB_lectin_2"/>
    <property type="match status" value="1"/>
</dbReference>
<name>A0AAD7JVS3_9AGAR</name>
<proteinExistence type="predicted"/>